<evidence type="ECO:0000313" key="2">
    <source>
        <dbReference type="EMBL" id="GBM75009.1"/>
    </source>
</evidence>
<dbReference type="AlphaFoldDB" id="A0A4Y2ICJ1"/>
<evidence type="ECO:0000256" key="1">
    <source>
        <dbReference type="SAM" id="MobiDB-lite"/>
    </source>
</evidence>
<dbReference type="Proteomes" id="UP000499080">
    <property type="component" value="Unassembled WGS sequence"/>
</dbReference>
<sequence length="120" mass="13611">MKHLNGNRGYGEEQERDADERILLENVPEDADGHASQEPSDDVRQRVEGGLIQSLHSKLEQKRRLPEQEEVADHPGEEHAGAEFRHSGNLESLVEFNGSLRVQPRRKFAICGVNFLVLLF</sequence>
<feature type="compositionally biased region" description="Basic and acidic residues" evidence="1">
    <location>
        <begin position="10"/>
        <end position="23"/>
    </location>
</feature>
<reference evidence="2 3" key="1">
    <citation type="journal article" date="2019" name="Sci. Rep.">
        <title>Orb-weaving spider Araneus ventricosus genome elucidates the spidroin gene catalogue.</title>
        <authorList>
            <person name="Kono N."/>
            <person name="Nakamura H."/>
            <person name="Ohtoshi R."/>
            <person name="Moran D.A.P."/>
            <person name="Shinohara A."/>
            <person name="Yoshida Y."/>
            <person name="Fujiwara M."/>
            <person name="Mori M."/>
            <person name="Tomita M."/>
            <person name="Arakawa K."/>
        </authorList>
    </citation>
    <scope>NUCLEOTIDE SEQUENCE [LARGE SCALE GENOMIC DNA]</scope>
</reference>
<dbReference type="EMBL" id="BGPR01002532">
    <property type="protein sequence ID" value="GBM75009.1"/>
    <property type="molecule type" value="Genomic_DNA"/>
</dbReference>
<name>A0A4Y2ICJ1_ARAVE</name>
<organism evidence="2 3">
    <name type="scientific">Araneus ventricosus</name>
    <name type="common">Orbweaver spider</name>
    <name type="synonym">Epeira ventricosa</name>
    <dbReference type="NCBI Taxonomy" id="182803"/>
    <lineage>
        <taxon>Eukaryota</taxon>
        <taxon>Metazoa</taxon>
        <taxon>Ecdysozoa</taxon>
        <taxon>Arthropoda</taxon>
        <taxon>Chelicerata</taxon>
        <taxon>Arachnida</taxon>
        <taxon>Araneae</taxon>
        <taxon>Araneomorphae</taxon>
        <taxon>Entelegynae</taxon>
        <taxon>Araneoidea</taxon>
        <taxon>Araneidae</taxon>
        <taxon>Araneus</taxon>
    </lineage>
</organism>
<feature type="compositionally biased region" description="Basic and acidic residues" evidence="1">
    <location>
        <begin position="31"/>
        <end position="47"/>
    </location>
</feature>
<accession>A0A4Y2ICJ1</accession>
<protein>
    <submittedName>
        <fullName evidence="2">Uncharacterized protein</fullName>
    </submittedName>
</protein>
<feature type="region of interest" description="Disordered" evidence="1">
    <location>
        <begin position="1"/>
        <end position="86"/>
    </location>
</feature>
<comment type="caution">
    <text evidence="2">The sequence shown here is derived from an EMBL/GenBank/DDBJ whole genome shotgun (WGS) entry which is preliminary data.</text>
</comment>
<evidence type="ECO:0000313" key="3">
    <source>
        <dbReference type="Proteomes" id="UP000499080"/>
    </source>
</evidence>
<proteinExistence type="predicted"/>
<keyword evidence="3" id="KW-1185">Reference proteome</keyword>
<feature type="compositionally biased region" description="Basic and acidic residues" evidence="1">
    <location>
        <begin position="57"/>
        <end position="86"/>
    </location>
</feature>
<gene>
    <name evidence="2" type="ORF">AVEN_195315_1</name>
</gene>